<feature type="transmembrane region" description="Helical" evidence="1">
    <location>
        <begin position="32"/>
        <end position="51"/>
    </location>
</feature>
<sequence length="211" mass="24039">MNEILFIAFSTLETWSIFAVSFTLFRFNILKYNLQIVPISVLMALLNYAIWHEIDMGSWTPMIGLVLFTLFIFYTLRISLIGSLIVAVTGYASVILVQTAFLYGLQLTGIASVAEVQAGGTGYYILSAVSSCTVLLLSYLLYRLGYGFSFSLQHFKVKHENMLILVITVATFILLSFLHLLKNRLYFVEMIAVVIVLFLIYIALRRERTQW</sequence>
<proteinExistence type="predicted"/>
<accession>A0ABM8V0U3</accession>
<organism evidence="2 3">
    <name type="scientific">Thermobacillus xylanilyticus</name>
    <dbReference type="NCBI Taxonomy" id="76633"/>
    <lineage>
        <taxon>Bacteria</taxon>
        <taxon>Bacillati</taxon>
        <taxon>Bacillota</taxon>
        <taxon>Bacilli</taxon>
        <taxon>Bacillales</taxon>
        <taxon>Paenibacillaceae</taxon>
        <taxon>Thermobacillus</taxon>
    </lineage>
</organism>
<name>A0ABM8V0U3_THEXY</name>
<feature type="transmembrane region" description="Helical" evidence="1">
    <location>
        <begin position="186"/>
        <end position="204"/>
    </location>
</feature>
<protein>
    <submittedName>
        <fullName evidence="2">Uncharacterized protein</fullName>
    </submittedName>
</protein>
<feature type="transmembrane region" description="Helical" evidence="1">
    <location>
        <begin position="162"/>
        <end position="180"/>
    </location>
</feature>
<comment type="caution">
    <text evidence="2">The sequence shown here is derived from an EMBL/GenBank/DDBJ whole genome shotgun (WGS) entry which is preliminary data.</text>
</comment>
<feature type="transmembrane region" description="Helical" evidence="1">
    <location>
        <begin position="123"/>
        <end position="142"/>
    </location>
</feature>
<evidence type="ECO:0000313" key="3">
    <source>
        <dbReference type="Proteomes" id="UP000681526"/>
    </source>
</evidence>
<feature type="transmembrane region" description="Helical" evidence="1">
    <location>
        <begin position="57"/>
        <end position="76"/>
    </location>
</feature>
<evidence type="ECO:0000256" key="1">
    <source>
        <dbReference type="SAM" id="Phobius"/>
    </source>
</evidence>
<dbReference type="RefSeq" id="WP_015253458.1">
    <property type="nucleotide sequence ID" value="NZ_CAJRAY010000018.1"/>
</dbReference>
<dbReference type="Proteomes" id="UP000681526">
    <property type="component" value="Unassembled WGS sequence"/>
</dbReference>
<reference evidence="2 3" key="1">
    <citation type="submission" date="2021-04" db="EMBL/GenBank/DDBJ databases">
        <authorList>
            <person name="Rakotoarivonina H."/>
        </authorList>
    </citation>
    <scope>NUCLEOTIDE SEQUENCE [LARGE SCALE GENOMIC DNA]</scope>
    <source>
        <strain evidence="2 3">XE</strain>
    </source>
</reference>
<dbReference type="EMBL" id="CAJRAY010000018">
    <property type="protein sequence ID" value="CAG5079892.1"/>
    <property type="molecule type" value="Genomic_DNA"/>
</dbReference>
<feature type="transmembrane region" description="Helical" evidence="1">
    <location>
        <begin position="6"/>
        <end position="25"/>
    </location>
</feature>
<gene>
    <name evidence="2" type="primary">txxe 261-M1_3069</name>
    <name evidence="2" type="ORF">TXXE_03495</name>
</gene>
<keyword evidence="3" id="KW-1185">Reference proteome</keyword>
<keyword evidence="1" id="KW-0812">Transmembrane</keyword>
<keyword evidence="1" id="KW-1133">Transmembrane helix</keyword>
<keyword evidence="1" id="KW-0472">Membrane</keyword>
<evidence type="ECO:0000313" key="2">
    <source>
        <dbReference type="EMBL" id="CAG5079892.1"/>
    </source>
</evidence>
<feature type="transmembrane region" description="Helical" evidence="1">
    <location>
        <begin position="83"/>
        <end position="103"/>
    </location>
</feature>